<organism evidence="4 5">
    <name type="scientific">Oceanibaculum indicum</name>
    <dbReference type="NCBI Taxonomy" id="526216"/>
    <lineage>
        <taxon>Bacteria</taxon>
        <taxon>Pseudomonadati</taxon>
        <taxon>Pseudomonadota</taxon>
        <taxon>Alphaproteobacteria</taxon>
        <taxon>Rhodospirillales</taxon>
        <taxon>Oceanibaculaceae</taxon>
        <taxon>Oceanibaculum</taxon>
    </lineage>
</organism>
<dbReference type="RefSeq" id="WP_121221089.1">
    <property type="nucleotide sequence ID" value="NZ_RBIG01000003.1"/>
</dbReference>
<dbReference type="EMBL" id="RBIG01000003">
    <property type="protein sequence ID" value="RKQ68443.1"/>
    <property type="molecule type" value="Genomic_DNA"/>
</dbReference>
<evidence type="ECO:0000256" key="2">
    <source>
        <dbReference type="ARBA" id="ARBA00022679"/>
    </source>
</evidence>
<dbReference type="InterPro" id="IPR029063">
    <property type="entry name" value="SAM-dependent_MTases_sf"/>
</dbReference>
<protein>
    <submittedName>
        <fullName evidence="4">16S rRNA (Guanine966-N2)-methyltransferase</fullName>
    </submittedName>
</protein>
<dbReference type="CDD" id="cd02440">
    <property type="entry name" value="AdoMet_MTases"/>
    <property type="match status" value="1"/>
</dbReference>
<reference evidence="4 5" key="1">
    <citation type="submission" date="2018-10" db="EMBL/GenBank/DDBJ databases">
        <title>Comparative analysis of microorganisms from saline springs in Andes Mountain Range, Colombia.</title>
        <authorList>
            <person name="Rubin E."/>
        </authorList>
    </citation>
    <scope>NUCLEOTIDE SEQUENCE [LARGE SCALE GENOMIC DNA]</scope>
    <source>
        <strain evidence="4 5">USBA 36</strain>
    </source>
</reference>
<dbReference type="NCBIfam" id="TIGR00095">
    <property type="entry name" value="16S rRNA (guanine(966)-N(2))-methyltransferase RsmD"/>
    <property type="match status" value="1"/>
</dbReference>
<dbReference type="PIRSF" id="PIRSF004553">
    <property type="entry name" value="CHP00095"/>
    <property type="match status" value="1"/>
</dbReference>
<feature type="compositionally biased region" description="Basic residues" evidence="3">
    <location>
        <begin position="1"/>
        <end position="10"/>
    </location>
</feature>
<dbReference type="InterPro" id="IPR004398">
    <property type="entry name" value="RNA_MeTrfase_RsmD"/>
</dbReference>
<accession>A0A420WBU4</accession>
<dbReference type="PANTHER" id="PTHR43542">
    <property type="entry name" value="METHYLTRANSFERASE"/>
    <property type="match status" value="1"/>
</dbReference>
<feature type="region of interest" description="Disordered" evidence="3">
    <location>
        <begin position="1"/>
        <end position="24"/>
    </location>
</feature>
<dbReference type="GO" id="GO:0008168">
    <property type="term" value="F:methyltransferase activity"/>
    <property type="evidence" value="ECO:0007669"/>
    <property type="project" value="UniProtKB-KW"/>
</dbReference>
<keyword evidence="2 4" id="KW-0808">Transferase</keyword>
<evidence type="ECO:0000256" key="1">
    <source>
        <dbReference type="ARBA" id="ARBA00022603"/>
    </source>
</evidence>
<name>A0A420WBU4_9PROT</name>
<dbReference type="Proteomes" id="UP000277424">
    <property type="component" value="Unassembled WGS sequence"/>
</dbReference>
<dbReference type="Pfam" id="PF03602">
    <property type="entry name" value="Cons_hypoth95"/>
    <property type="match status" value="1"/>
</dbReference>
<keyword evidence="1 4" id="KW-0489">Methyltransferase</keyword>
<evidence type="ECO:0000313" key="4">
    <source>
        <dbReference type="EMBL" id="RKQ68443.1"/>
    </source>
</evidence>
<dbReference type="SUPFAM" id="SSF53335">
    <property type="entry name" value="S-adenosyl-L-methionine-dependent methyltransferases"/>
    <property type="match status" value="1"/>
</dbReference>
<evidence type="ECO:0000256" key="3">
    <source>
        <dbReference type="SAM" id="MobiDB-lite"/>
    </source>
</evidence>
<dbReference type="GO" id="GO:0031167">
    <property type="term" value="P:rRNA methylation"/>
    <property type="evidence" value="ECO:0007669"/>
    <property type="project" value="InterPro"/>
</dbReference>
<dbReference type="PANTHER" id="PTHR43542:SF1">
    <property type="entry name" value="METHYLTRANSFERASE"/>
    <property type="match status" value="1"/>
</dbReference>
<gene>
    <name evidence="4" type="ORF">BCL74_2923</name>
</gene>
<comment type="caution">
    <text evidence="4">The sequence shown here is derived from an EMBL/GenBank/DDBJ whole genome shotgun (WGS) entry which is preliminary data.</text>
</comment>
<dbReference type="OrthoDB" id="9803017at2"/>
<evidence type="ECO:0000313" key="5">
    <source>
        <dbReference type="Proteomes" id="UP000277424"/>
    </source>
</evidence>
<dbReference type="AlphaFoldDB" id="A0A420WBU4"/>
<proteinExistence type="predicted"/>
<sequence length="186" mass="20070">MRIVAGRHRGARLEAPPGEFTRPTSDRARQALFDTLTGGRFDIDLNDAVVLDLFAGTGALGLEALSRGAARAIFVEKDRTALAVLNRNIAHLKAGDRTLVLPQDATTLGRAREPAALVLMDPPYRQGLVSPALQALLAGGWLAPDALIVVEQAKDDIPDLPPEFALLDDRRYGAARFLFLRQTVPA</sequence>
<dbReference type="Gene3D" id="3.40.50.150">
    <property type="entry name" value="Vaccinia Virus protein VP39"/>
    <property type="match status" value="1"/>
</dbReference>